<dbReference type="OrthoDB" id="9798772at2"/>
<dbReference type="EMBL" id="BJZV01000016">
    <property type="protein sequence ID" value="GEP11221.1"/>
    <property type="molecule type" value="Genomic_DNA"/>
</dbReference>
<dbReference type="AlphaFoldDB" id="A0A512JMM5"/>
<accession>A0A512JMM5</accession>
<keyword evidence="1 3" id="KW-0996">Nickel insertion</keyword>
<dbReference type="PANTHER" id="PTHR33620">
    <property type="entry name" value="UREASE ACCESSORY PROTEIN F"/>
    <property type="match status" value="1"/>
</dbReference>
<evidence type="ECO:0000256" key="2">
    <source>
        <dbReference type="ARBA" id="ARBA00023186"/>
    </source>
</evidence>
<sequence>MPADIRMGIAAGIRAGTRTTITPMIDTLQLMAWLSPTYPVGGFAYSHGLEWAVEIGAIHDEASLRIWLVDVLELGAGRNDMILAGNAHSAAADPAALAAVNELALALAPSRELHLETSQQGRSFLDATLAAWPCEEMTAVGAALPAAVAFPVAVGAAAAAHGMTRLDMLAAYGLAFVQNLVSAALRSAPIGQSAGTRIVAALVPRVAALAGEVEDLGLDSLGSATLRVDLGSFRHETQYSRIFRS</sequence>
<dbReference type="Proteomes" id="UP000321750">
    <property type="component" value="Unassembled WGS sequence"/>
</dbReference>
<evidence type="ECO:0000256" key="1">
    <source>
        <dbReference type="ARBA" id="ARBA00022988"/>
    </source>
</evidence>
<evidence type="ECO:0000313" key="4">
    <source>
        <dbReference type="EMBL" id="GEP11221.1"/>
    </source>
</evidence>
<keyword evidence="2 3" id="KW-0143">Chaperone</keyword>
<dbReference type="Pfam" id="PF01730">
    <property type="entry name" value="UreF"/>
    <property type="match status" value="1"/>
</dbReference>
<dbReference type="PANTHER" id="PTHR33620:SF1">
    <property type="entry name" value="UREASE ACCESSORY PROTEIN F"/>
    <property type="match status" value="1"/>
</dbReference>
<protein>
    <recommendedName>
        <fullName evidence="3">Urease accessory protein UreF</fullName>
    </recommendedName>
</protein>
<comment type="similarity">
    <text evidence="3">Belongs to the UreF family.</text>
</comment>
<gene>
    <name evidence="3 4" type="primary">ureF</name>
    <name evidence="4" type="ORF">MGN01_30660</name>
</gene>
<comment type="caution">
    <text evidence="4">The sequence shown here is derived from an EMBL/GenBank/DDBJ whole genome shotgun (WGS) entry which is preliminary data.</text>
</comment>
<organism evidence="4 5">
    <name type="scientific">Methylobacterium gnaphalii</name>
    <dbReference type="NCBI Taxonomy" id="1010610"/>
    <lineage>
        <taxon>Bacteria</taxon>
        <taxon>Pseudomonadati</taxon>
        <taxon>Pseudomonadota</taxon>
        <taxon>Alphaproteobacteria</taxon>
        <taxon>Hyphomicrobiales</taxon>
        <taxon>Methylobacteriaceae</taxon>
        <taxon>Methylobacterium</taxon>
    </lineage>
</organism>
<evidence type="ECO:0000256" key="3">
    <source>
        <dbReference type="HAMAP-Rule" id="MF_01385"/>
    </source>
</evidence>
<keyword evidence="3" id="KW-0963">Cytoplasm</keyword>
<dbReference type="HAMAP" id="MF_01385">
    <property type="entry name" value="UreF"/>
    <property type="match status" value="1"/>
</dbReference>
<dbReference type="GO" id="GO:0016151">
    <property type="term" value="F:nickel cation binding"/>
    <property type="evidence" value="ECO:0007669"/>
    <property type="project" value="UniProtKB-UniRule"/>
</dbReference>
<proteinExistence type="inferred from homology"/>
<dbReference type="Gene3D" id="1.10.4190.10">
    <property type="entry name" value="Urease accessory protein UreF"/>
    <property type="match status" value="1"/>
</dbReference>
<keyword evidence="5" id="KW-1185">Reference proteome</keyword>
<dbReference type="InterPro" id="IPR002639">
    <property type="entry name" value="UreF"/>
</dbReference>
<dbReference type="InterPro" id="IPR038277">
    <property type="entry name" value="UreF_sf"/>
</dbReference>
<reference evidence="4 5" key="1">
    <citation type="submission" date="2019-07" db="EMBL/GenBank/DDBJ databases">
        <title>Whole genome shotgun sequence of Methylobacterium gnaphalii NBRC 107716.</title>
        <authorList>
            <person name="Hosoyama A."/>
            <person name="Uohara A."/>
            <person name="Ohji S."/>
            <person name="Ichikawa N."/>
        </authorList>
    </citation>
    <scope>NUCLEOTIDE SEQUENCE [LARGE SCALE GENOMIC DNA]</scope>
    <source>
        <strain evidence="4 5">NBRC 107716</strain>
    </source>
</reference>
<evidence type="ECO:0000313" key="5">
    <source>
        <dbReference type="Proteomes" id="UP000321750"/>
    </source>
</evidence>
<name>A0A512JMM5_9HYPH</name>
<dbReference type="PIRSF" id="PIRSF009467">
    <property type="entry name" value="Ureas_acces_UreF"/>
    <property type="match status" value="1"/>
</dbReference>
<comment type="subunit">
    <text evidence="3">UreD, UreF and UreG form a complex that acts as a GTP-hydrolysis-dependent molecular chaperone, activating the urease apoprotein by helping to assemble the nickel containing metallocenter of UreC. The UreE protein probably delivers the nickel.</text>
</comment>
<comment type="subcellular location">
    <subcellularLocation>
        <location evidence="3">Cytoplasm</location>
    </subcellularLocation>
</comment>
<dbReference type="GO" id="GO:0005737">
    <property type="term" value="C:cytoplasm"/>
    <property type="evidence" value="ECO:0007669"/>
    <property type="project" value="UniProtKB-SubCell"/>
</dbReference>
<comment type="function">
    <text evidence="3">Required for maturation of urease via the functional incorporation of the urease nickel metallocenter.</text>
</comment>